<comment type="subcellular location">
    <subcellularLocation>
        <location evidence="1">Nucleus</location>
    </subcellularLocation>
</comment>
<keyword evidence="3" id="KW-0507">mRNA processing</keyword>
<dbReference type="SMART" id="SM00931">
    <property type="entry name" value="NOSIC"/>
    <property type="match status" value="1"/>
</dbReference>
<dbReference type="InterPro" id="IPR036070">
    <property type="entry name" value="Nop_dom_sf"/>
</dbReference>
<feature type="region of interest" description="Disordered" evidence="9">
    <location>
        <begin position="329"/>
        <end position="354"/>
    </location>
</feature>
<feature type="compositionally biased region" description="Acidic residues" evidence="9">
    <location>
        <begin position="7"/>
        <end position="34"/>
    </location>
</feature>
<dbReference type="Pfam" id="PF09785">
    <property type="entry name" value="Prp31_C"/>
    <property type="match status" value="1"/>
</dbReference>
<dbReference type="InterPro" id="IPR042239">
    <property type="entry name" value="Nop_C"/>
</dbReference>
<sequence length="509" mass="56541">MSLADELLADLDSGDEGMEMNGEDVKLEDEENDRMDESHDTQQPRSSEIASLSTLMDKLEPLLRRIEEDLQQGDLKKGDLQGNIMHHPTYKLLVEANDYSVDIDNEIIAIRDYIKNLYKKRFAELDQLVPGAVDYARAVKIIGNNLQSISEELKTFLPGATFMIITMSAYENKGKELSPHELEQVLQACDLLLRFDDAKHRITSFVSHRLSVFAPNVTQIVSSHTAAQLMGFAGGLSGLSKMPNSNVPALGAKRQVSAGFGQTTTRQQGFLYHSELIQSVPPDLRKKAMKMVSGKLVLAARVDLSHSMMDGSRGLEWRKEINEKLEKMVEPPENKPSKALPVPEDKKSKKRGGKRIRKFKEQFQMTELQKAQNRMAFGKEEEEAVGYGEESIGLGMAGIKASTGNVRNVQLDNKTKAKMSKGMQARVQSLKSLGDETSGTQSSLAFTPVQGIELVAPTQPKQSSTENKWFNNGTFTNVTSSKKSDGEFTLPNKRKLDLPGPDPKKPKDK</sequence>
<dbReference type="InterPro" id="IPR027105">
    <property type="entry name" value="Prp31"/>
</dbReference>
<dbReference type="EMBL" id="SWFS01000317">
    <property type="protein sequence ID" value="KAA8910364.1"/>
    <property type="molecule type" value="Genomic_DNA"/>
</dbReference>
<keyword evidence="8" id="KW-0687">Ribonucleoprotein</keyword>
<evidence type="ECO:0000313" key="12">
    <source>
        <dbReference type="Proteomes" id="UP000761534"/>
    </source>
</evidence>
<dbReference type="AlphaFoldDB" id="A0A642V6S5"/>
<dbReference type="PANTHER" id="PTHR13904">
    <property type="entry name" value="PRE-MRNA SPLICING FACTOR PRP31"/>
    <property type="match status" value="1"/>
</dbReference>
<feature type="compositionally biased region" description="Basic and acidic residues" evidence="9">
    <location>
        <begin position="494"/>
        <end position="509"/>
    </location>
</feature>
<dbReference type="FunFam" id="1.10.246.90:FF:000002">
    <property type="entry name" value="U4/U6 small nuclear ribonucleoprotein Prp31"/>
    <property type="match status" value="1"/>
</dbReference>
<feature type="compositionally biased region" description="Polar residues" evidence="9">
    <location>
        <begin position="459"/>
        <end position="481"/>
    </location>
</feature>
<name>A0A642V6S5_9ASCO</name>
<evidence type="ECO:0000313" key="11">
    <source>
        <dbReference type="EMBL" id="KAA8910364.1"/>
    </source>
</evidence>
<protein>
    <recommendedName>
        <fullName evidence="10">Nop domain-containing protein</fullName>
    </recommendedName>
</protein>
<keyword evidence="5" id="KW-0694">RNA-binding</keyword>
<dbReference type="GO" id="GO:0005687">
    <property type="term" value="C:U4 snRNP"/>
    <property type="evidence" value="ECO:0007669"/>
    <property type="project" value="TreeGrafter"/>
</dbReference>
<evidence type="ECO:0000256" key="4">
    <source>
        <dbReference type="ARBA" id="ARBA00022728"/>
    </source>
</evidence>
<evidence type="ECO:0000256" key="5">
    <source>
        <dbReference type="ARBA" id="ARBA00022884"/>
    </source>
</evidence>
<dbReference type="PANTHER" id="PTHR13904:SF0">
    <property type="entry name" value="U4_U6 SMALL NUCLEAR RIBONUCLEOPROTEIN PRP31"/>
    <property type="match status" value="1"/>
</dbReference>
<dbReference type="GO" id="GO:0000244">
    <property type="term" value="P:spliceosomal tri-snRNP complex assembly"/>
    <property type="evidence" value="ECO:0007669"/>
    <property type="project" value="InterPro"/>
</dbReference>
<evidence type="ECO:0000259" key="10">
    <source>
        <dbReference type="PROSITE" id="PS51358"/>
    </source>
</evidence>
<dbReference type="SUPFAM" id="SSF89124">
    <property type="entry name" value="Nop domain"/>
    <property type="match status" value="1"/>
</dbReference>
<dbReference type="Pfam" id="PF01798">
    <property type="entry name" value="Nop"/>
    <property type="match status" value="1"/>
</dbReference>
<evidence type="ECO:0000256" key="9">
    <source>
        <dbReference type="SAM" id="MobiDB-lite"/>
    </source>
</evidence>
<keyword evidence="6" id="KW-0508">mRNA splicing</keyword>
<dbReference type="GO" id="GO:0003723">
    <property type="term" value="F:RNA binding"/>
    <property type="evidence" value="ECO:0007669"/>
    <property type="project" value="UniProtKB-KW"/>
</dbReference>
<feature type="domain" description="Nop" evidence="10">
    <location>
        <begin position="213"/>
        <end position="330"/>
    </location>
</feature>
<dbReference type="OrthoDB" id="4771285at2759"/>
<evidence type="ECO:0000256" key="2">
    <source>
        <dbReference type="ARBA" id="ARBA00005572"/>
    </source>
</evidence>
<dbReference type="InterPro" id="IPR012976">
    <property type="entry name" value="NOSIC"/>
</dbReference>
<feature type="region of interest" description="Disordered" evidence="9">
    <location>
        <begin position="1"/>
        <end position="51"/>
    </location>
</feature>
<reference evidence="11" key="1">
    <citation type="journal article" date="2019" name="G3 (Bethesda)">
        <title>Genome Assemblies of Two Rare Opportunistic Yeast Pathogens: Diutina rugosa (syn. Candida rugosa) and Trichomonascus ciferrii (syn. Candida ciferrii).</title>
        <authorList>
            <person name="Mixao V."/>
            <person name="Saus E."/>
            <person name="Hansen A.P."/>
            <person name="Lass-Florl C."/>
            <person name="Gabaldon T."/>
        </authorList>
    </citation>
    <scope>NUCLEOTIDE SEQUENCE</scope>
    <source>
        <strain evidence="11">CBS 4856</strain>
    </source>
</reference>
<evidence type="ECO:0000256" key="6">
    <source>
        <dbReference type="ARBA" id="ARBA00023187"/>
    </source>
</evidence>
<organism evidence="11 12">
    <name type="scientific">Trichomonascus ciferrii</name>
    <dbReference type="NCBI Taxonomy" id="44093"/>
    <lineage>
        <taxon>Eukaryota</taxon>
        <taxon>Fungi</taxon>
        <taxon>Dikarya</taxon>
        <taxon>Ascomycota</taxon>
        <taxon>Saccharomycotina</taxon>
        <taxon>Dipodascomycetes</taxon>
        <taxon>Dipodascales</taxon>
        <taxon>Trichomonascaceae</taxon>
        <taxon>Trichomonascus</taxon>
        <taxon>Trichomonascus ciferrii complex</taxon>
    </lineage>
</organism>
<dbReference type="Proteomes" id="UP000761534">
    <property type="component" value="Unassembled WGS sequence"/>
</dbReference>
<evidence type="ECO:0000256" key="8">
    <source>
        <dbReference type="ARBA" id="ARBA00023274"/>
    </source>
</evidence>
<evidence type="ECO:0000256" key="1">
    <source>
        <dbReference type="ARBA" id="ARBA00004123"/>
    </source>
</evidence>
<proteinExistence type="inferred from homology"/>
<dbReference type="Gene3D" id="1.10.287.4070">
    <property type="match status" value="1"/>
</dbReference>
<dbReference type="PROSITE" id="PS51358">
    <property type="entry name" value="NOP"/>
    <property type="match status" value="1"/>
</dbReference>
<comment type="caution">
    <text evidence="11">The sequence shown here is derived from an EMBL/GenBank/DDBJ whole genome shotgun (WGS) entry which is preliminary data.</text>
</comment>
<evidence type="ECO:0000256" key="7">
    <source>
        <dbReference type="ARBA" id="ARBA00023242"/>
    </source>
</evidence>
<keyword evidence="12" id="KW-1185">Reference proteome</keyword>
<dbReference type="InterPro" id="IPR019175">
    <property type="entry name" value="Prp31_C"/>
</dbReference>
<accession>A0A642V6S5</accession>
<dbReference type="Gene3D" id="1.10.246.90">
    <property type="entry name" value="Nop domain"/>
    <property type="match status" value="1"/>
</dbReference>
<evidence type="ECO:0000256" key="3">
    <source>
        <dbReference type="ARBA" id="ARBA00022664"/>
    </source>
</evidence>
<dbReference type="InterPro" id="IPR002687">
    <property type="entry name" value="Nop_dom"/>
</dbReference>
<gene>
    <name evidence="11" type="ORF">TRICI_004162</name>
</gene>
<feature type="region of interest" description="Disordered" evidence="9">
    <location>
        <begin position="457"/>
        <end position="509"/>
    </location>
</feature>
<dbReference type="GO" id="GO:0071011">
    <property type="term" value="C:precatalytic spliceosome"/>
    <property type="evidence" value="ECO:0007669"/>
    <property type="project" value="TreeGrafter"/>
</dbReference>
<comment type="similarity">
    <text evidence="2">Belongs to the PRP31 family.</text>
</comment>
<keyword evidence="4" id="KW-0747">Spliceosome</keyword>
<dbReference type="GO" id="GO:0046540">
    <property type="term" value="C:U4/U6 x U5 tri-snRNP complex"/>
    <property type="evidence" value="ECO:0007669"/>
    <property type="project" value="InterPro"/>
</dbReference>
<dbReference type="VEuPathDB" id="FungiDB:TRICI_004162"/>
<keyword evidence="7" id="KW-0539">Nucleus</keyword>